<dbReference type="Proteomes" id="UP000712281">
    <property type="component" value="Unassembled WGS sequence"/>
</dbReference>
<reference evidence="1" key="1">
    <citation type="submission" date="2019-12" db="EMBL/GenBank/DDBJ databases">
        <title>Genome sequencing and annotation of Brassica cretica.</title>
        <authorList>
            <person name="Studholme D.J."/>
            <person name="Sarris P.F."/>
        </authorList>
    </citation>
    <scope>NUCLEOTIDE SEQUENCE</scope>
    <source>
        <strain evidence="1">PFS-001/15</strain>
        <tissue evidence="1">Leaf</tissue>
    </source>
</reference>
<name>A0A8S9HQ03_BRACR</name>
<evidence type="ECO:0000313" key="2">
    <source>
        <dbReference type="Proteomes" id="UP000712281"/>
    </source>
</evidence>
<evidence type="ECO:0000313" key="1">
    <source>
        <dbReference type="EMBL" id="KAF2559524.1"/>
    </source>
</evidence>
<organism evidence="1 2">
    <name type="scientific">Brassica cretica</name>
    <name type="common">Mustard</name>
    <dbReference type="NCBI Taxonomy" id="69181"/>
    <lineage>
        <taxon>Eukaryota</taxon>
        <taxon>Viridiplantae</taxon>
        <taxon>Streptophyta</taxon>
        <taxon>Embryophyta</taxon>
        <taxon>Tracheophyta</taxon>
        <taxon>Spermatophyta</taxon>
        <taxon>Magnoliopsida</taxon>
        <taxon>eudicotyledons</taxon>
        <taxon>Gunneridae</taxon>
        <taxon>Pentapetalae</taxon>
        <taxon>rosids</taxon>
        <taxon>malvids</taxon>
        <taxon>Brassicales</taxon>
        <taxon>Brassicaceae</taxon>
        <taxon>Brassiceae</taxon>
        <taxon>Brassica</taxon>
    </lineage>
</organism>
<accession>A0A8S9HQ03</accession>
<gene>
    <name evidence="1" type="ORF">F2Q68_00014169</name>
</gene>
<dbReference type="EMBL" id="QGKW02001940">
    <property type="protein sequence ID" value="KAF2559524.1"/>
    <property type="molecule type" value="Genomic_DNA"/>
</dbReference>
<protein>
    <submittedName>
        <fullName evidence="1">Uncharacterized protein</fullName>
    </submittedName>
</protein>
<comment type="caution">
    <text evidence="1">The sequence shown here is derived from an EMBL/GenBank/DDBJ whole genome shotgun (WGS) entry which is preliminary data.</text>
</comment>
<proteinExistence type="predicted"/>
<sequence length="129" mass="13964">MNWEEGRCLEIPLLGMIMRKRLELCLESSSDGKRKLMSSRNSLTCTEAAPLPPLWTVPLAPLPEGFSAAEGPVKMMADDLDAEEATHVPGSDNVGGEVMQATYPLNSFAHILLVLPPRTCVAPIICLCS</sequence>
<dbReference type="OrthoDB" id="10555685at2759"/>
<dbReference type="AlphaFoldDB" id="A0A8S9HQ03"/>